<evidence type="ECO:0000256" key="1">
    <source>
        <dbReference type="SAM" id="MobiDB-lite"/>
    </source>
</evidence>
<dbReference type="Proteomes" id="UP001589814">
    <property type="component" value="Unassembled WGS sequence"/>
</dbReference>
<gene>
    <name evidence="3" type="ORF">ACFFHW_15020</name>
</gene>
<evidence type="ECO:0000313" key="4">
    <source>
        <dbReference type="Proteomes" id="UP001589814"/>
    </source>
</evidence>
<organism evidence="3 4">
    <name type="scientific">Kushneria aurantia</name>
    <dbReference type="NCBI Taxonomy" id="504092"/>
    <lineage>
        <taxon>Bacteria</taxon>
        <taxon>Pseudomonadati</taxon>
        <taxon>Pseudomonadota</taxon>
        <taxon>Gammaproteobacteria</taxon>
        <taxon>Oceanospirillales</taxon>
        <taxon>Halomonadaceae</taxon>
        <taxon>Kushneria</taxon>
    </lineage>
</organism>
<feature type="compositionally biased region" description="Polar residues" evidence="1">
    <location>
        <begin position="76"/>
        <end position="105"/>
    </location>
</feature>
<evidence type="ECO:0000313" key="3">
    <source>
        <dbReference type="EMBL" id="MFC0269280.1"/>
    </source>
</evidence>
<reference evidence="3 4" key="1">
    <citation type="submission" date="2024-09" db="EMBL/GenBank/DDBJ databases">
        <authorList>
            <person name="Sun Q."/>
            <person name="Mori K."/>
        </authorList>
    </citation>
    <scope>NUCLEOTIDE SEQUENCE [LARGE SCALE GENOMIC DNA]</scope>
    <source>
        <strain evidence="3 4">CCM 7415</strain>
    </source>
</reference>
<evidence type="ECO:0000256" key="2">
    <source>
        <dbReference type="SAM" id="SignalP"/>
    </source>
</evidence>
<dbReference type="PROSITE" id="PS51257">
    <property type="entry name" value="PROKAR_LIPOPROTEIN"/>
    <property type="match status" value="1"/>
</dbReference>
<feature type="chain" id="PRO_5046712247" description="Secreted protein" evidence="2">
    <location>
        <begin position="22"/>
        <end position="105"/>
    </location>
</feature>
<name>A0ABV6G6I9_9GAMM</name>
<sequence length="105" mass="10981">MKASTLPVLGFALLTAWAVTACGGEDEPAPADVAAEQAQQAQQNSRDELEDAAADQSSETVGSFEDEREQARDGNTEANVGSSGTMQQAERANQINNPEANSNTP</sequence>
<comment type="caution">
    <text evidence="3">The sequence shown here is derived from an EMBL/GenBank/DDBJ whole genome shotgun (WGS) entry which is preliminary data.</text>
</comment>
<feature type="region of interest" description="Disordered" evidence="1">
    <location>
        <begin position="23"/>
        <end position="105"/>
    </location>
</feature>
<proteinExistence type="predicted"/>
<evidence type="ECO:0008006" key="5">
    <source>
        <dbReference type="Google" id="ProtNLM"/>
    </source>
</evidence>
<keyword evidence="4" id="KW-1185">Reference proteome</keyword>
<keyword evidence="2" id="KW-0732">Signal</keyword>
<dbReference type="EMBL" id="JBHLVX010000056">
    <property type="protein sequence ID" value="MFC0269280.1"/>
    <property type="molecule type" value="Genomic_DNA"/>
</dbReference>
<feature type="signal peptide" evidence="2">
    <location>
        <begin position="1"/>
        <end position="21"/>
    </location>
</feature>
<feature type="compositionally biased region" description="Low complexity" evidence="1">
    <location>
        <begin position="30"/>
        <end position="43"/>
    </location>
</feature>
<dbReference type="RefSeq" id="WP_019951579.1">
    <property type="nucleotide sequence ID" value="NZ_JBHLVX010000056.1"/>
</dbReference>
<accession>A0ABV6G6I9</accession>
<protein>
    <recommendedName>
        <fullName evidence="5">Secreted protein</fullName>
    </recommendedName>
</protein>